<organism evidence="2 3">
    <name type="scientific">Candidatus Danuiimicrobium aquiferis</name>
    <dbReference type="NCBI Taxonomy" id="1801832"/>
    <lineage>
        <taxon>Bacteria</taxon>
        <taxon>Pseudomonadati</taxon>
        <taxon>Candidatus Omnitrophota</taxon>
        <taxon>Candidatus Danuiimicrobium</taxon>
    </lineage>
</organism>
<accession>A0A1G1L058</accession>
<name>A0A1G1L058_9BACT</name>
<dbReference type="GO" id="GO:0005737">
    <property type="term" value="C:cytoplasm"/>
    <property type="evidence" value="ECO:0007669"/>
    <property type="project" value="TreeGrafter"/>
</dbReference>
<protein>
    <submittedName>
        <fullName evidence="2">Uncharacterized protein</fullName>
    </submittedName>
</protein>
<gene>
    <name evidence="2" type="ORF">A3G33_09085</name>
</gene>
<dbReference type="PANTHER" id="PTHR13420:SF7">
    <property type="entry name" value="UPF0235 PROTEIN C15ORF40"/>
    <property type="match status" value="1"/>
</dbReference>
<comment type="similarity">
    <text evidence="1">Belongs to the UPF0235 family.</text>
</comment>
<evidence type="ECO:0000313" key="3">
    <source>
        <dbReference type="Proteomes" id="UP000178187"/>
    </source>
</evidence>
<dbReference type="SUPFAM" id="SSF69786">
    <property type="entry name" value="YggU-like"/>
    <property type="match status" value="1"/>
</dbReference>
<proteinExistence type="inferred from homology"/>
<sequence>MKLFITTKPNSKVIKVEKTDETHYRVFVKAPPAEGKANQAVIEALSEYFDIPKMRIHILSGHTSKSKVFDIR</sequence>
<dbReference type="InterPro" id="IPR036591">
    <property type="entry name" value="YggU-like_sf"/>
</dbReference>
<evidence type="ECO:0000313" key="2">
    <source>
        <dbReference type="EMBL" id="OGW98527.1"/>
    </source>
</evidence>
<dbReference type="EMBL" id="MHFR01000032">
    <property type="protein sequence ID" value="OGW98527.1"/>
    <property type="molecule type" value="Genomic_DNA"/>
</dbReference>
<dbReference type="SMART" id="SM01152">
    <property type="entry name" value="DUF167"/>
    <property type="match status" value="1"/>
</dbReference>
<dbReference type="Gene3D" id="3.30.1200.10">
    <property type="entry name" value="YggU-like"/>
    <property type="match status" value="1"/>
</dbReference>
<dbReference type="NCBIfam" id="TIGR00251">
    <property type="entry name" value="DUF167 family protein"/>
    <property type="match status" value="1"/>
</dbReference>
<comment type="caution">
    <text evidence="2">The sequence shown here is derived from an EMBL/GenBank/DDBJ whole genome shotgun (WGS) entry which is preliminary data.</text>
</comment>
<evidence type="ECO:0000256" key="1">
    <source>
        <dbReference type="ARBA" id="ARBA00010364"/>
    </source>
</evidence>
<dbReference type="PANTHER" id="PTHR13420">
    <property type="entry name" value="UPF0235 PROTEIN C15ORF40"/>
    <property type="match status" value="1"/>
</dbReference>
<dbReference type="Pfam" id="PF02594">
    <property type="entry name" value="DUF167"/>
    <property type="match status" value="1"/>
</dbReference>
<dbReference type="InterPro" id="IPR003746">
    <property type="entry name" value="DUF167"/>
</dbReference>
<reference evidence="2 3" key="1">
    <citation type="journal article" date="2016" name="Nat. Commun.">
        <title>Thousands of microbial genomes shed light on interconnected biogeochemical processes in an aquifer system.</title>
        <authorList>
            <person name="Anantharaman K."/>
            <person name="Brown C.T."/>
            <person name="Hug L.A."/>
            <person name="Sharon I."/>
            <person name="Castelle C.J."/>
            <person name="Probst A.J."/>
            <person name="Thomas B.C."/>
            <person name="Singh A."/>
            <person name="Wilkins M.J."/>
            <person name="Karaoz U."/>
            <person name="Brodie E.L."/>
            <person name="Williams K.H."/>
            <person name="Hubbard S.S."/>
            <person name="Banfield J.F."/>
        </authorList>
    </citation>
    <scope>NUCLEOTIDE SEQUENCE [LARGE SCALE GENOMIC DNA]</scope>
</reference>
<dbReference type="AlphaFoldDB" id="A0A1G1L058"/>
<dbReference type="Proteomes" id="UP000178187">
    <property type="component" value="Unassembled WGS sequence"/>
</dbReference>